<dbReference type="InterPro" id="IPR029045">
    <property type="entry name" value="ClpP/crotonase-like_dom_sf"/>
</dbReference>
<dbReference type="Pfam" id="PF13622">
    <property type="entry name" value="4HBT_3"/>
    <property type="match status" value="1"/>
</dbReference>
<dbReference type="GO" id="GO:0009062">
    <property type="term" value="P:fatty acid catabolic process"/>
    <property type="evidence" value="ECO:0007669"/>
    <property type="project" value="TreeGrafter"/>
</dbReference>
<dbReference type="InterPro" id="IPR003703">
    <property type="entry name" value="Acyl_CoA_thio"/>
</dbReference>
<reference evidence="4" key="1">
    <citation type="submission" date="2021-02" db="EMBL/GenBank/DDBJ databases">
        <authorList>
            <person name="Dougan E. K."/>
            <person name="Rhodes N."/>
            <person name="Thang M."/>
            <person name="Chan C."/>
        </authorList>
    </citation>
    <scope>NUCLEOTIDE SEQUENCE</scope>
</reference>
<dbReference type="CDD" id="cd03444">
    <property type="entry name" value="Thioesterase_II_repeat1"/>
    <property type="match status" value="1"/>
</dbReference>
<dbReference type="Proteomes" id="UP000649617">
    <property type="component" value="Unassembled WGS sequence"/>
</dbReference>
<evidence type="ECO:0000313" key="5">
    <source>
        <dbReference type="Proteomes" id="UP000649617"/>
    </source>
</evidence>
<dbReference type="PANTHER" id="PTHR11066">
    <property type="entry name" value="ACYL-COA THIOESTERASE"/>
    <property type="match status" value="1"/>
</dbReference>
<dbReference type="InterPro" id="IPR029069">
    <property type="entry name" value="HotDog_dom_sf"/>
</dbReference>
<accession>A0A812S0M9</accession>
<dbReference type="Gene3D" id="2.40.160.210">
    <property type="entry name" value="Acyl-CoA thioesterase, double hotdog domain"/>
    <property type="match status" value="1"/>
</dbReference>
<dbReference type="OrthoDB" id="406775at2759"/>
<dbReference type="CDD" id="cd03445">
    <property type="entry name" value="Thioesterase_II_repeat2"/>
    <property type="match status" value="1"/>
</dbReference>
<evidence type="ECO:0000259" key="3">
    <source>
        <dbReference type="Pfam" id="PF13622"/>
    </source>
</evidence>
<protein>
    <submittedName>
        <fullName evidence="4">TesB protein</fullName>
    </submittedName>
</protein>
<feature type="domain" description="Acyl-CoA thioesterase-like N-terminal HotDog" evidence="3">
    <location>
        <begin position="23"/>
        <end position="98"/>
    </location>
</feature>
<sequence length="345" mass="38292">MAVQVAEDDDHFLGQAETYGLMGIYGGHFVGQALAAGFATVEEPKFVQSLHCYFLLPGDPGVPIHYAVTRLREGHASDVRNIVAYQKGRPVFQMMASFKLPEEGDEHQPEMPIVRDVESLLEELNTQKSPFNPPPTLAGRTEMVLASDHFMQPAYVAGRAATLKLWMRCNSERALSHRESQIALAFMSDSTLMFNSVIPHGQWVLFDQRSSAAADGRGMNHGELYNREGQLIMTAVQEDHIATITFNRPEQRNAYTPEMAVKLTQYLSDCDKDPDVRAVIITGAGKAFCVGLDMNDVRERGSREDPDAAEGNAAFFEKREANWVKVEPDALPKFGRRNANPFGTG</sequence>
<dbReference type="EMBL" id="CAJNIZ010022223">
    <property type="protein sequence ID" value="CAE7459393.1"/>
    <property type="molecule type" value="Genomic_DNA"/>
</dbReference>
<dbReference type="Pfam" id="PF00378">
    <property type="entry name" value="ECH_1"/>
    <property type="match status" value="1"/>
</dbReference>
<evidence type="ECO:0000313" key="4">
    <source>
        <dbReference type="EMBL" id="CAE7459393.1"/>
    </source>
</evidence>
<dbReference type="InterPro" id="IPR049449">
    <property type="entry name" value="TesB_ACOT8-like_N"/>
</dbReference>
<keyword evidence="2" id="KW-0378">Hydrolase</keyword>
<dbReference type="SUPFAM" id="SSF54637">
    <property type="entry name" value="Thioesterase/thiol ester dehydrase-isomerase"/>
    <property type="match status" value="2"/>
</dbReference>
<name>A0A812S0M9_SYMPI</name>
<evidence type="ECO:0000256" key="2">
    <source>
        <dbReference type="ARBA" id="ARBA00022801"/>
    </source>
</evidence>
<dbReference type="SUPFAM" id="SSF52096">
    <property type="entry name" value="ClpP/crotonase"/>
    <property type="match status" value="1"/>
</dbReference>
<comment type="similarity">
    <text evidence="1">Belongs to the C/M/P thioester hydrolase family.</text>
</comment>
<dbReference type="Gene3D" id="3.90.226.10">
    <property type="entry name" value="2-enoyl-CoA Hydratase, Chain A, domain 1"/>
    <property type="match status" value="1"/>
</dbReference>
<dbReference type="PANTHER" id="PTHR11066:SF34">
    <property type="entry name" value="ACYL-COENZYME A THIOESTERASE 8"/>
    <property type="match status" value="1"/>
</dbReference>
<keyword evidence="5" id="KW-1185">Reference proteome</keyword>
<organism evidence="4 5">
    <name type="scientific">Symbiodinium pilosum</name>
    <name type="common">Dinoflagellate</name>
    <dbReference type="NCBI Taxonomy" id="2952"/>
    <lineage>
        <taxon>Eukaryota</taxon>
        <taxon>Sar</taxon>
        <taxon>Alveolata</taxon>
        <taxon>Dinophyceae</taxon>
        <taxon>Suessiales</taxon>
        <taxon>Symbiodiniaceae</taxon>
        <taxon>Symbiodinium</taxon>
    </lineage>
</organism>
<dbReference type="GO" id="GO:0047617">
    <property type="term" value="F:fatty acyl-CoA hydrolase activity"/>
    <property type="evidence" value="ECO:0007669"/>
    <property type="project" value="InterPro"/>
</dbReference>
<dbReference type="CDD" id="cd06558">
    <property type="entry name" value="crotonase-like"/>
    <property type="match status" value="1"/>
</dbReference>
<dbReference type="InterPro" id="IPR042171">
    <property type="entry name" value="Acyl-CoA_hotdog"/>
</dbReference>
<proteinExistence type="inferred from homology"/>
<dbReference type="InterPro" id="IPR001753">
    <property type="entry name" value="Enoyl-CoA_hydra/iso"/>
</dbReference>
<evidence type="ECO:0000256" key="1">
    <source>
        <dbReference type="ARBA" id="ARBA00006538"/>
    </source>
</evidence>
<comment type="caution">
    <text evidence="4">The sequence shown here is derived from an EMBL/GenBank/DDBJ whole genome shotgun (WGS) entry which is preliminary data.</text>
</comment>
<gene>
    <name evidence="4" type="primary">tesB</name>
    <name evidence="4" type="ORF">SPIL2461_LOCUS11404</name>
</gene>
<dbReference type="AlphaFoldDB" id="A0A812S0M9"/>
<dbReference type="GO" id="GO:0005782">
    <property type="term" value="C:peroxisomal matrix"/>
    <property type="evidence" value="ECO:0007669"/>
    <property type="project" value="UniProtKB-SubCell"/>
</dbReference>
<dbReference type="GO" id="GO:0006637">
    <property type="term" value="P:acyl-CoA metabolic process"/>
    <property type="evidence" value="ECO:0007669"/>
    <property type="project" value="InterPro"/>
</dbReference>